<comment type="caution">
    <text evidence="3">The sequence shown here is derived from an EMBL/GenBank/DDBJ whole genome shotgun (WGS) entry which is preliminary data.</text>
</comment>
<protein>
    <submittedName>
        <fullName evidence="3">Uncharacterized protein</fullName>
    </submittedName>
</protein>
<evidence type="ECO:0000256" key="1">
    <source>
        <dbReference type="SAM" id="MobiDB-lite"/>
    </source>
</evidence>
<accession>A0A094SCY3</accession>
<keyword evidence="2" id="KW-0812">Transmembrane</keyword>
<proteinExistence type="predicted"/>
<evidence type="ECO:0000256" key="2">
    <source>
        <dbReference type="SAM" id="Phobius"/>
    </source>
</evidence>
<evidence type="ECO:0000313" key="3">
    <source>
        <dbReference type="EMBL" id="KGA15963.1"/>
    </source>
</evidence>
<reference evidence="3" key="1">
    <citation type="submission" date="2014-06" db="EMBL/GenBank/DDBJ databases">
        <title>Key roles for freshwater Actinobacteria revealed by deep metagenomic sequencing.</title>
        <authorList>
            <person name="Ghai R."/>
            <person name="Mizuno C.M."/>
            <person name="Picazo A."/>
            <person name="Camacho A."/>
            <person name="Rodriguez-Valera F."/>
        </authorList>
    </citation>
    <scope>NUCLEOTIDE SEQUENCE</scope>
</reference>
<sequence>MGRNRVEDSLCKLKDMTRRLRRIWSTTSAVAVLTATSVSPALAESTKRDDGDQPGEPMGTLNAILWFVVLPLAIYGILALLTMGPSWTSAARKSTRGGYLDDPTLSDRQVSGTERSQISN</sequence>
<dbReference type="EMBL" id="JNSL01000097">
    <property type="protein sequence ID" value="KGA15963.1"/>
    <property type="molecule type" value="Genomic_DNA"/>
</dbReference>
<feature type="region of interest" description="Disordered" evidence="1">
    <location>
        <begin position="89"/>
        <end position="120"/>
    </location>
</feature>
<keyword evidence="2" id="KW-1133">Transmembrane helix</keyword>
<feature type="transmembrane region" description="Helical" evidence="2">
    <location>
        <begin position="23"/>
        <end position="43"/>
    </location>
</feature>
<organism evidence="3">
    <name type="scientific">freshwater metagenome</name>
    <dbReference type="NCBI Taxonomy" id="449393"/>
    <lineage>
        <taxon>unclassified sequences</taxon>
        <taxon>metagenomes</taxon>
        <taxon>ecological metagenomes</taxon>
    </lineage>
</organism>
<feature type="transmembrane region" description="Helical" evidence="2">
    <location>
        <begin position="63"/>
        <end position="83"/>
    </location>
</feature>
<keyword evidence="2" id="KW-0472">Membrane</keyword>
<feature type="compositionally biased region" description="Polar residues" evidence="1">
    <location>
        <begin position="106"/>
        <end position="120"/>
    </location>
</feature>
<dbReference type="AlphaFoldDB" id="A0A094SCY3"/>
<gene>
    <name evidence="3" type="ORF">GM51_13605</name>
</gene>
<name>A0A094SCY3_9ZZZZ</name>